<name>A0A1C5GIR6_MICEH</name>
<gene>
    <name evidence="4" type="ORF">GA0070610_5867</name>
</gene>
<dbReference type="InterPro" id="IPR050559">
    <property type="entry name" value="P-Pant_transferase_sf"/>
</dbReference>
<evidence type="ECO:0000256" key="2">
    <source>
        <dbReference type="ARBA" id="ARBA00022679"/>
    </source>
</evidence>
<evidence type="ECO:0000313" key="4">
    <source>
        <dbReference type="EMBL" id="SCG19492.1"/>
    </source>
</evidence>
<dbReference type="GO" id="GO:0019878">
    <property type="term" value="P:lysine biosynthetic process via aminoadipic acid"/>
    <property type="evidence" value="ECO:0007669"/>
    <property type="project" value="TreeGrafter"/>
</dbReference>
<dbReference type="GO" id="GO:0000287">
    <property type="term" value="F:magnesium ion binding"/>
    <property type="evidence" value="ECO:0007669"/>
    <property type="project" value="InterPro"/>
</dbReference>
<dbReference type="AlphaFoldDB" id="A0A1C5GIR6"/>
<dbReference type="Gene3D" id="3.90.470.20">
    <property type="entry name" value="4'-phosphopantetheinyl transferase domain"/>
    <property type="match status" value="2"/>
</dbReference>
<dbReference type="GO" id="GO:0005829">
    <property type="term" value="C:cytosol"/>
    <property type="evidence" value="ECO:0007669"/>
    <property type="project" value="TreeGrafter"/>
</dbReference>
<evidence type="ECO:0000313" key="5">
    <source>
        <dbReference type="Proteomes" id="UP000198251"/>
    </source>
</evidence>
<dbReference type="GO" id="GO:0008897">
    <property type="term" value="F:holo-[acyl-carrier-protein] synthase activity"/>
    <property type="evidence" value="ECO:0007669"/>
    <property type="project" value="InterPro"/>
</dbReference>
<proteinExistence type="inferred from homology"/>
<reference evidence="4 5" key="1">
    <citation type="submission" date="2016-06" db="EMBL/GenBank/DDBJ databases">
        <authorList>
            <person name="Kjaerup R.B."/>
            <person name="Dalgaard T.S."/>
            <person name="Juul-Madsen H.R."/>
        </authorList>
    </citation>
    <scope>NUCLEOTIDE SEQUENCE [LARGE SCALE GENOMIC DNA]</scope>
    <source>
        <strain evidence="4 5">DSM 43913</strain>
    </source>
</reference>
<dbReference type="SUPFAM" id="SSF56214">
    <property type="entry name" value="4'-phosphopantetheinyl transferase"/>
    <property type="match status" value="2"/>
</dbReference>
<dbReference type="Pfam" id="PF01648">
    <property type="entry name" value="ACPS"/>
    <property type="match status" value="1"/>
</dbReference>
<feature type="domain" description="4'-phosphopantetheinyl transferase" evidence="3">
    <location>
        <begin position="110"/>
        <end position="168"/>
    </location>
</feature>
<dbReference type="PANTHER" id="PTHR12215">
    <property type="entry name" value="PHOSPHOPANTETHEINE TRANSFERASE"/>
    <property type="match status" value="1"/>
</dbReference>
<dbReference type="InterPro" id="IPR008278">
    <property type="entry name" value="4-PPantetheinyl_Trfase_dom"/>
</dbReference>
<evidence type="ECO:0000259" key="3">
    <source>
        <dbReference type="Pfam" id="PF01648"/>
    </source>
</evidence>
<keyword evidence="5" id="KW-1185">Reference proteome</keyword>
<evidence type="ECO:0000256" key="1">
    <source>
        <dbReference type="ARBA" id="ARBA00010990"/>
    </source>
</evidence>
<dbReference type="InterPro" id="IPR037143">
    <property type="entry name" value="4-PPantetheinyl_Trfase_dom_sf"/>
</dbReference>
<keyword evidence="2 4" id="KW-0808">Transferase</keyword>
<dbReference type="EMBL" id="LT607733">
    <property type="protein sequence ID" value="SCG19492.1"/>
    <property type="molecule type" value="Genomic_DNA"/>
</dbReference>
<dbReference type="Proteomes" id="UP000198251">
    <property type="component" value="Chromosome I"/>
</dbReference>
<comment type="similarity">
    <text evidence="1">Belongs to the P-Pant transferase superfamily. Gsp/Sfp/HetI/AcpT family.</text>
</comment>
<organism evidence="4 5">
    <name type="scientific">Micromonospora echinofusca</name>
    <dbReference type="NCBI Taxonomy" id="47858"/>
    <lineage>
        <taxon>Bacteria</taxon>
        <taxon>Bacillati</taxon>
        <taxon>Actinomycetota</taxon>
        <taxon>Actinomycetes</taxon>
        <taxon>Micromonosporales</taxon>
        <taxon>Micromonosporaceae</taxon>
        <taxon>Micromonospora</taxon>
    </lineage>
</organism>
<protein>
    <submittedName>
        <fullName evidence="4">4'-phosphopantetheinyl transferase</fullName>
    </submittedName>
</protein>
<dbReference type="PANTHER" id="PTHR12215:SF10">
    <property type="entry name" value="L-AMINOADIPATE-SEMIALDEHYDE DEHYDROGENASE-PHOSPHOPANTETHEINYL TRANSFERASE"/>
    <property type="match status" value="1"/>
</dbReference>
<sequence>MRSDQLCEVWWARLEELRSAHLELLDADELRRREGFARDADRDRFTLGAALARLAVGASLGVPARRVPLRRRCPDCGGPHGRVTLPGCPLHLSVTHAGTLVGVAVTAAGPVGLDVEQEVELDWRRLARRIQGPDEGDPIRSRAGFLRCWTRKESVLKATGDGLRVPMSEVVLGPGPTLLRYRSRVRPPAHLTDLPAPPGYAAALTVLAAAAPRVAAAASGGLLGGVIDRAICEKTP</sequence>
<accession>A0A1C5GIR6</accession>